<accession>A0A818GJQ0</accession>
<dbReference type="PANTHER" id="PTHR30574">
    <property type="entry name" value="INNER MEMBRANE PROTEIN YEDE"/>
    <property type="match status" value="1"/>
</dbReference>
<dbReference type="Pfam" id="PF04143">
    <property type="entry name" value="Sulf_transp"/>
    <property type="match status" value="1"/>
</dbReference>
<evidence type="ECO:0000256" key="3">
    <source>
        <dbReference type="ARBA" id="ARBA00022475"/>
    </source>
</evidence>
<evidence type="ECO:0000256" key="1">
    <source>
        <dbReference type="ARBA" id="ARBA00004429"/>
    </source>
</evidence>
<evidence type="ECO:0000256" key="4">
    <source>
        <dbReference type="ARBA" id="ARBA00022519"/>
    </source>
</evidence>
<feature type="compositionally biased region" description="Basic and acidic residues" evidence="8">
    <location>
        <begin position="1"/>
        <end position="16"/>
    </location>
</feature>
<sequence length="401" mass="43665">MTDEETKSRNRREMSKTDVSNNIQNSDKNKASKSSNGIAAPIQIIASILLGIAFGFLMNKTNIYLAPMIREQMIFKRLTMIKMFLGAVGMSMLSVFLLILFNESIYQNVCNGFIHKINRIGAFHLAMGGCLIGVGMVLAGSCPGTIFIQMGSGLPNSFITCIGGICGVLFYYLFLNERLTKQELPKSSIVLQQLPDLMGVKHIYLNLIFGLTFISIAFILEYFFPYKNDLIQSDGFQTLSAWSPALCGVGIGLLQLFFMISFKKSLGISTGFTVIVAQACRVQFFKKLIPSLESFTYGIQNSLTLLFALAAIAGSFISTVSTNQFPLNEKYGANVWSSFFGGFLLLVGARCAGGCTSGQGISGVSHLLIGSLIATAAMFGGGILFAIGYGLITNDWHFYDL</sequence>
<keyword evidence="6 9" id="KW-1133">Transmembrane helix</keyword>
<comment type="caution">
    <text evidence="10">The sequence shown here is derived from an EMBL/GenBank/DDBJ whole genome shotgun (WGS) entry which is preliminary data.</text>
</comment>
<evidence type="ECO:0000256" key="7">
    <source>
        <dbReference type="ARBA" id="ARBA00023136"/>
    </source>
</evidence>
<feature type="transmembrane region" description="Helical" evidence="9">
    <location>
        <begin position="154"/>
        <end position="174"/>
    </location>
</feature>
<feature type="transmembrane region" description="Helical" evidence="9">
    <location>
        <begin position="305"/>
        <end position="323"/>
    </location>
</feature>
<protein>
    <recommendedName>
        <fullName evidence="13">Sulphur transport domain-containing protein</fullName>
    </recommendedName>
</protein>
<dbReference type="Proteomes" id="UP000663865">
    <property type="component" value="Unassembled WGS sequence"/>
</dbReference>
<feature type="transmembrane region" description="Helical" evidence="9">
    <location>
        <begin position="335"/>
        <end position="355"/>
    </location>
</feature>
<feature type="transmembrane region" description="Helical" evidence="9">
    <location>
        <begin position="203"/>
        <end position="224"/>
    </location>
</feature>
<feature type="transmembrane region" description="Helical" evidence="9">
    <location>
        <begin position="367"/>
        <end position="392"/>
    </location>
</feature>
<keyword evidence="2" id="KW-0813">Transport</keyword>
<keyword evidence="3" id="KW-1003">Cell membrane</keyword>
<dbReference type="PANTHER" id="PTHR30574:SF1">
    <property type="entry name" value="SULPHUR TRANSPORT DOMAIN-CONTAINING PROTEIN"/>
    <property type="match status" value="1"/>
</dbReference>
<evidence type="ECO:0000256" key="5">
    <source>
        <dbReference type="ARBA" id="ARBA00022692"/>
    </source>
</evidence>
<evidence type="ECO:0000256" key="8">
    <source>
        <dbReference type="SAM" id="MobiDB-lite"/>
    </source>
</evidence>
<feature type="transmembrane region" description="Helical" evidence="9">
    <location>
        <begin position="79"/>
        <end position="101"/>
    </location>
</feature>
<feature type="transmembrane region" description="Helical" evidence="9">
    <location>
        <begin position="121"/>
        <end position="142"/>
    </location>
</feature>
<dbReference type="GO" id="GO:0005886">
    <property type="term" value="C:plasma membrane"/>
    <property type="evidence" value="ECO:0007669"/>
    <property type="project" value="UniProtKB-SubCell"/>
</dbReference>
<feature type="transmembrane region" description="Helical" evidence="9">
    <location>
        <begin position="38"/>
        <end position="58"/>
    </location>
</feature>
<keyword evidence="4" id="KW-0997">Cell inner membrane</keyword>
<dbReference type="AlphaFoldDB" id="A0A818GJQ0"/>
<evidence type="ECO:0000256" key="6">
    <source>
        <dbReference type="ARBA" id="ARBA00022989"/>
    </source>
</evidence>
<feature type="transmembrane region" description="Helical" evidence="9">
    <location>
        <begin position="236"/>
        <end position="260"/>
    </location>
</feature>
<evidence type="ECO:0008006" key="13">
    <source>
        <dbReference type="Google" id="ProtNLM"/>
    </source>
</evidence>
<evidence type="ECO:0000313" key="11">
    <source>
        <dbReference type="EMBL" id="CAF4845655.1"/>
    </source>
</evidence>
<dbReference type="EMBL" id="CAJNYV010002656">
    <property type="protein sequence ID" value="CAF3491199.1"/>
    <property type="molecule type" value="Genomic_DNA"/>
</dbReference>
<reference evidence="10" key="1">
    <citation type="submission" date="2021-02" db="EMBL/GenBank/DDBJ databases">
        <authorList>
            <person name="Nowell W R."/>
        </authorList>
    </citation>
    <scope>NUCLEOTIDE SEQUENCE</scope>
</reference>
<evidence type="ECO:0000256" key="9">
    <source>
        <dbReference type="SAM" id="Phobius"/>
    </source>
</evidence>
<feature type="region of interest" description="Disordered" evidence="8">
    <location>
        <begin position="1"/>
        <end position="34"/>
    </location>
</feature>
<dbReference type="EMBL" id="CAJOBS010003103">
    <property type="protein sequence ID" value="CAF4845655.1"/>
    <property type="molecule type" value="Genomic_DNA"/>
</dbReference>
<dbReference type="Proteomes" id="UP000663838">
    <property type="component" value="Unassembled WGS sequence"/>
</dbReference>
<organism evidence="10 12">
    <name type="scientific">Rotaria socialis</name>
    <dbReference type="NCBI Taxonomy" id="392032"/>
    <lineage>
        <taxon>Eukaryota</taxon>
        <taxon>Metazoa</taxon>
        <taxon>Spiralia</taxon>
        <taxon>Gnathifera</taxon>
        <taxon>Rotifera</taxon>
        <taxon>Eurotatoria</taxon>
        <taxon>Bdelloidea</taxon>
        <taxon>Philodinida</taxon>
        <taxon>Philodinidae</taxon>
        <taxon>Rotaria</taxon>
    </lineage>
</organism>
<evidence type="ECO:0000256" key="2">
    <source>
        <dbReference type="ARBA" id="ARBA00022448"/>
    </source>
</evidence>
<gene>
    <name evidence="10" type="ORF">KIK155_LOCUS15161</name>
    <name evidence="11" type="ORF">TOA249_LOCUS26457</name>
</gene>
<keyword evidence="7 9" id="KW-0472">Membrane</keyword>
<proteinExistence type="predicted"/>
<evidence type="ECO:0000313" key="10">
    <source>
        <dbReference type="EMBL" id="CAF3491199.1"/>
    </source>
</evidence>
<keyword evidence="5 9" id="KW-0812">Transmembrane</keyword>
<comment type="subcellular location">
    <subcellularLocation>
        <location evidence="1">Cell inner membrane</location>
        <topology evidence="1">Multi-pass membrane protein</topology>
    </subcellularLocation>
</comment>
<evidence type="ECO:0000313" key="12">
    <source>
        <dbReference type="Proteomes" id="UP000663865"/>
    </source>
</evidence>
<name>A0A818GJQ0_9BILA</name>
<dbReference type="InterPro" id="IPR007272">
    <property type="entry name" value="Sulf_transp_TsuA/YedE"/>
</dbReference>